<sequence length="65" mass="7037">MTELTLEDLDLSKEAFDDKDGWGLHIVRAMSAKCGVTADPASGKWDWARCATRRSDISPAQPGGT</sequence>
<comment type="caution">
    <text evidence="1">The sequence shown here is derived from an EMBL/GenBank/DDBJ whole genome shotgun (WGS) entry which is preliminary data.</text>
</comment>
<evidence type="ECO:0000313" key="2">
    <source>
        <dbReference type="Proteomes" id="UP001569904"/>
    </source>
</evidence>
<name>A0ABV4RAU6_9ACTN</name>
<reference evidence="1 2" key="1">
    <citation type="submission" date="2023-11" db="EMBL/GenBank/DDBJ databases">
        <title>Actinomadura monticuli sp. nov., isolated from volcanic ash.</title>
        <authorList>
            <person name="Lee S.D."/>
            <person name="Yang H."/>
            <person name="Kim I.S."/>
        </authorList>
    </citation>
    <scope>NUCLEOTIDE SEQUENCE [LARGE SCALE GENOMIC DNA]</scope>
    <source>
        <strain evidence="1 2">DSM 45346</strain>
    </source>
</reference>
<evidence type="ECO:0008006" key="3">
    <source>
        <dbReference type="Google" id="ProtNLM"/>
    </source>
</evidence>
<organism evidence="1 2">
    <name type="scientific">Actinomadura chokoriensis</name>
    <dbReference type="NCBI Taxonomy" id="454156"/>
    <lineage>
        <taxon>Bacteria</taxon>
        <taxon>Bacillati</taxon>
        <taxon>Actinomycetota</taxon>
        <taxon>Actinomycetes</taxon>
        <taxon>Streptosporangiales</taxon>
        <taxon>Thermomonosporaceae</taxon>
        <taxon>Actinomadura</taxon>
    </lineage>
</organism>
<dbReference type="RefSeq" id="WP_371945976.1">
    <property type="nucleotide sequence ID" value="NZ_JAXCEH010000038.1"/>
</dbReference>
<keyword evidence="2" id="KW-1185">Reference proteome</keyword>
<proteinExistence type="predicted"/>
<dbReference type="EMBL" id="JAXCEH010000038">
    <property type="protein sequence ID" value="MFA1558958.1"/>
    <property type="molecule type" value="Genomic_DNA"/>
</dbReference>
<accession>A0ABV4RAU6</accession>
<gene>
    <name evidence="1" type="ORF">SM436_35150</name>
</gene>
<evidence type="ECO:0000313" key="1">
    <source>
        <dbReference type="EMBL" id="MFA1558958.1"/>
    </source>
</evidence>
<protein>
    <recommendedName>
        <fullName evidence="3">ATP-binding protein</fullName>
    </recommendedName>
</protein>
<dbReference type="Proteomes" id="UP001569904">
    <property type="component" value="Unassembled WGS sequence"/>
</dbReference>